<dbReference type="PANTHER" id="PTHR42929">
    <property type="entry name" value="INNER MEMBRANE ABC TRANSPORTER PERMEASE PROTEIN YDCU-RELATED-RELATED"/>
    <property type="match status" value="1"/>
</dbReference>
<evidence type="ECO:0000256" key="5">
    <source>
        <dbReference type="ARBA" id="ARBA00022692"/>
    </source>
</evidence>
<evidence type="ECO:0000256" key="2">
    <source>
        <dbReference type="ARBA" id="ARBA00007069"/>
    </source>
</evidence>
<evidence type="ECO:0000313" key="10">
    <source>
        <dbReference type="EMBL" id="MQW69020.1"/>
    </source>
</evidence>
<proteinExistence type="inferred from homology"/>
<accession>A0A6G1WH02</accession>
<feature type="transmembrane region" description="Helical" evidence="8">
    <location>
        <begin position="48"/>
        <end position="73"/>
    </location>
</feature>
<protein>
    <submittedName>
        <fullName evidence="10">ABC transporter permease subunit</fullName>
    </submittedName>
</protein>
<dbReference type="InterPro" id="IPR035906">
    <property type="entry name" value="MetI-like_sf"/>
</dbReference>
<dbReference type="PANTHER" id="PTHR42929:SF1">
    <property type="entry name" value="INNER MEMBRANE ABC TRANSPORTER PERMEASE PROTEIN YDCU-RELATED"/>
    <property type="match status" value="1"/>
</dbReference>
<dbReference type="Pfam" id="PF00528">
    <property type="entry name" value="BPD_transp_1"/>
    <property type="match status" value="1"/>
</dbReference>
<gene>
    <name evidence="10" type="ORF">GHJ91_07465</name>
</gene>
<comment type="subcellular location">
    <subcellularLocation>
        <location evidence="1 8">Cell membrane</location>
        <topology evidence="1 8">Multi-pass membrane protein</topology>
    </subcellularLocation>
</comment>
<feature type="transmembrane region" description="Helical" evidence="8">
    <location>
        <begin position="147"/>
        <end position="172"/>
    </location>
</feature>
<sequence length="336" mass="36624">MPVRGMPIRWRLPPSVDFQIDREARELTSITVQANAFSTLGGRKAAGFGFAVVLLPFLLYAAFFIAPVVLIAVQSLTPYVVGSNGGLSGAGGLTLDNYAGVFSPTFRSVFADSLRNALAGALLCLLIGYPVAYFISTRCSERLKPWFLVLVILPFWTSYLLRMLGWRILLGANGDISAVLQSLHLLAPGQGLLFTQAAVLLGLVYNFLPVMILPIYVSIERLSRDHRDASRDLYARPWQTFLSITLPLTYPGIMAGMTVVFIMMTGDYVTPELMGGAKGMMVGTLIYSQFLQGENWPLASAMSLSLVFVLVVAVLAMSAVGSGLQRLPTLFRRATR</sequence>
<dbReference type="CDD" id="cd06261">
    <property type="entry name" value="TM_PBP2"/>
    <property type="match status" value="1"/>
</dbReference>
<keyword evidence="5 8" id="KW-0812">Transmembrane</keyword>
<evidence type="ECO:0000256" key="1">
    <source>
        <dbReference type="ARBA" id="ARBA00004651"/>
    </source>
</evidence>
<evidence type="ECO:0000256" key="4">
    <source>
        <dbReference type="ARBA" id="ARBA00022475"/>
    </source>
</evidence>
<organism evidence="10">
    <name type="scientific">Sinorhizobium medicae</name>
    <dbReference type="NCBI Taxonomy" id="110321"/>
    <lineage>
        <taxon>Bacteria</taxon>
        <taxon>Pseudomonadati</taxon>
        <taxon>Pseudomonadota</taxon>
        <taxon>Alphaproteobacteria</taxon>
        <taxon>Hyphomicrobiales</taxon>
        <taxon>Rhizobiaceae</taxon>
        <taxon>Sinorhizobium/Ensifer group</taxon>
        <taxon>Sinorhizobium</taxon>
    </lineage>
</organism>
<feature type="transmembrane region" description="Helical" evidence="8">
    <location>
        <begin position="298"/>
        <end position="324"/>
    </location>
</feature>
<feature type="transmembrane region" description="Helical" evidence="8">
    <location>
        <begin position="192"/>
        <end position="219"/>
    </location>
</feature>
<feature type="transmembrane region" description="Helical" evidence="8">
    <location>
        <begin position="117"/>
        <end position="135"/>
    </location>
</feature>
<comment type="caution">
    <text evidence="10">The sequence shown here is derived from an EMBL/GenBank/DDBJ whole genome shotgun (WGS) entry which is preliminary data.</text>
</comment>
<keyword evidence="7 8" id="KW-0472">Membrane</keyword>
<evidence type="ECO:0000256" key="3">
    <source>
        <dbReference type="ARBA" id="ARBA00022448"/>
    </source>
</evidence>
<name>A0A6G1WH02_9HYPH</name>
<keyword evidence="4" id="KW-1003">Cell membrane</keyword>
<dbReference type="Gene3D" id="1.10.3720.10">
    <property type="entry name" value="MetI-like"/>
    <property type="match status" value="1"/>
</dbReference>
<dbReference type="GO" id="GO:0005886">
    <property type="term" value="C:plasma membrane"/>
    <property type="evidence" value="ECO:0007669"/>
    <property type="project" value="UniProtKB-SubCell"/>
</dbReference>
<reference evidence="10" key="1">
    <citation type="journal article" date="2013" name="Genome Biol.">
        <title>Comparative genomics of the core and accessory genomes of 48 Sinorhizobium strains comprising five genospecies.</title>
        <authorList>
            <person name="Sugawara M."/>
            <person name="Epstein B."/>
            <person name="Badgley B.D."/>
            <person name="Unno T."/>
            <person name="Xu L."/>
            <person name="Reese J."/>
            <person name="Gyaneshwar P."/>
            <person name="Denny R."/>
            <person name="Mudge J."/>
            <person name="Bharti A.K."/>
            <person name="Farmer A.D."/>
            <person name="May G.D."/>
            <person name="Woodward J.E."/>
            <person name="Medigue C."/>
            <person name="Vallenet D."/>
            <person name="Lajus A."/>
            <person name="Rouy Z."/>
            <person name="Martinez-Vaz B."/>
            <person name="Tiffin P."/>
            <person name="Young N.D."/>
            <person name="Sadowsky M.J."/>
        </authorList>
    </citation>
    <scope>NUCLEOTIDE SEQUENCE</scope>
    <source>
        <strain evidence="10">M1</strain>
    </source>
</reference>
<feature type="domain" description="ABC transmembrane type-1" evidence="9">
    <location>
        <begin position="110"/>
        <end position="317"/>
    </location>
</feature>
<dbReference type="AlphaFoldDB" id="A0A6G1WH02"/>
<dbReference type="InterPro" id="IPR000515">
    <property type="entry name" value="MetI-like"/>
</dbReference>
<evidence type="ECO:0000256" key="6">
    <source>
        <dbReference type="ARBA" id="ARBA00022989"/>
    </source>
</evidence>
<dbReference type="EMBL" id="WISB01000042">
    <property type="protein sequence ID" value="MQW69020.1"/>
    <property type="molecule type" value="Genomic_DNA"/>
</dbReference>
<keyword evidence="3 8" id="KW-0813">Transport</keyword>
<dbReference type="PROSITE" id="PS50928">
    <property type="entry name" value="ABC_TM1"/>
    <property type="match status" value="1"/>
</dbReference>
<evidence type="ECO:0000256" key="7">
    <source>
        <dbReference type="ARBA" id="ARBA00023136"/>
    </source>
</evidence>
<dbReference type="SUPFAM" id="SSF161098">
    <property type="entry name" value="MetI-like"/>
    <property type="match status" value="1"/>
</dbReference>
<comment type="similarity">
    <text evidence="2">Belongs to the binding-protein-dependent transport system permease family. CysTW subfamily.</text>
</comment>
<feature type="transmembrane region" description="Helical" evidence="8">
    <location>
        <begin position="240"/>
        <end position="264"/>
    </location>
</feature>
<evidence type="ECO:0000256" key="8">
    <source>
        <dbReference type="RuleBase" id="RU363032"/>
    </source>
</evidence>
<keyword evidence="6 8" id="KW-1133">Transmembrane helix</keyword>
<dbReference type="GO" id="GO:0055085">
    <property type="term" value="P:transmembrane transport"/>
    <property type="evidence" value="ECO:0007669"/>
    <property type="project" value="InterPro"/>
</dbReference>
<evidence type="ECO:0000259" key="9">
    <source>
        <dbReference type="PROSITE" id="PS50928"/>
    </source>
</evidence>